<keyword evidence="1" id="KW-0472">Membrane</keyword>
<keyword evidence="1" id="KW-0812">Transmembrane</keyword>
<evidence type="ECO:0000313" key="3">
    <source>
        <dbReference type="Proteomes" id="UP000254621"/>
    </source>
</evidence>
<dbReference type="EMBL" id="UHIV01000009">
    <property type="protein sequence ID" value="SUP61625.1"/>
    <property type="molecule type" value="Genomic_DNA"/>
</dbReference>
<dbReference type="Proteomes" id="UP000254621">
    <property type="component" value="Unassembled WGS sequence"/>
</dbReference>
<evidence type="ECO:0000256" key="1">
    <source>
        <dbReference type="SAM" id="Phobius"/>
    </source>
</evidence>
<accession>A0A380P957</accession>
<dbReference type="AlphaFoldDB" id="A0A380P957"/>
<sequence>MFAAFGSNILDALPIRQSTINHINATRPYIVAIGLFIGVSLFNWLLPAKKPWLPWALLGTFLEVSAFMLLTQAFSAYVSIIAKAYSFIRPLVR</sequence>
<feature type="transmembrane region" description="Helical" evidence="1">
    <location>
        <begin position="66"/>
        <end position="88"/>
    </location>
</feature>
<organism evidence="2 3">
    <name type="scientific">Weissella viridescens</name>
    <name type="common">Lactobacillus viridescens</name>
    <dbReference type="NCBI Taxonomy" id="1629"/>
    <lineage>
        <taxon>Bacteria</taxon>
        <taxon>Bacillati</taxon>
        <taxon>Bacillota</taxon>
        <taxon>Bacilli</taxon>
        <taxon>Lactobacillales</taxon>
        <taxon>Lactobacillaceae</taxon>
        <taxon>Weissella</taxon>
    </lineage>
</organism>
<name>A0A380P957_WEIVI</name>
<feature type="transmembrane region" description="Helical" evidence="1">
    <location>
        <begin position="29"/>
        <end position="46"/>
    </location>
</feature>
<keyword evidence="1" id="KW-1133">Transmembrane helix</keyword>
<protein>
    <submittedName>
        <fullName evidence="2">Ribonuclease BN-like family</fullName>
    </submittedName>
</protein>
<gene>
    <name evidence="2" type="ORF">NCTC13645_02792</name>
</gene>
<reference evidence="2 3" key="1">
    <citation type="submission" date="2018-06" db="EMBL/GenBank/DDBJ databases">
        <authorList>
            <consortium name="Pathogen Informatics"/>
            <person name="Doyle S."/>
        </authorList>
    </citation>
    <scope>NUCLEOTIDE SEQUENCE [LARGE SCALE GENOMIC DNA]</scope>
    <source>
        <strain evidence="2 3">NCTC13645</strain>
    </source>
</reference>
<evidence type="ECO:0000313" key="2">
    <source>
        <dbReference type="EMBL" id="SUP61625.1"/>
    </source>
</evidence>
<proteinExistence type="predicted"/>